<dbReference type="SUPFAM" id="SSF48452">
    <property type="entry name" value="TPR-like"/>
    <property type="match status" value="1"/>
</dbReference>
<evidence type="ECO:0000313" key="3">
    <source>
        <dbReference type="Proteomes" id="UP001057877"/>
    </source>
</evidence>
<evidence type="ECO:0000256" key="1">
    <source>
        <dbReference type="SAM" id="Phobius"/>
    </source>
</evidence>
<organism evidence="2 3">
    <name type="scientific">Paenibacillus spongiae</name>
    <dbReference type="NCBI Taxonomy" id="2909671"/>
    <lineage>
        <taxon>Bacteria</taxon>
        <taxon>Bacillati</taxon>
        <taxon>Bacillota</taxon>
        <taxon>Bacilli</taxon>
        <taxon>Bacillales</taxon>
        <taxon>Paenibacillaceae</taxon>
        <taxon>Paenibacillus</taxon>
    </lineage>
</organism>
<reference evidence="2" key="1">
    <citation type="submission" date="2022-01" db="EMBL/GenBank/DDBJ databases">
        <title>Paenibacillus spongiae sp. nov., isolated from marine sponge.</title>
        <authorList>
            <person name="Li Z."/>
            <person name="Zhang M."/>
        </authorList>
    </citation>
    <scope>NUCLEOTIDE SEQUENCE</scope>
    <source>
        <strain evidence="2">PHS-Z3</strain>
    </source>
</reference>
<feature type="transmembrane region" description="Helical" evidence="1">
    <location>
        <begin position="6"/>
        <end position="31"/>
    </location>
</feature>
<dbReference type="RefSeq" id="WP_258384683.1">
    <property type="nucleotide sequence ID" value="NZ_CP091430.1"/>
</dbReference>
<keyword evidence="1" id="KW-0812">Transmembrane</keyword>
<gene>
    <name evidence="2" type="ORF">L1F29_24550</name>
</gene>
<accession>A0ABY5S4G1</accession>
<keyword evidence="3" id="KW-1185">Reference proteome</keyword>
<dbReference type="EMBL" id="CP091430">
    <property type="protein sequence ID" value="UVI28594.1"/>
    <property type="molecule type" value="Genomic_DNA"/>
</dbReference>
<sequence length="222" mass="25576">MSKFLLFGLLWALLGNPFLAILVLLVILYILDRRFIGLTPSFIKPLRRRTAIRRLRQQVLMNPSDVPGKHELARLLIERKRYAEAKSILMPLQDALENSAEFWDDLGACLVHLDKPEVAEAAINNALSINPRVKYGAPYLRLASLYAKTDPQKAIKHLDAFRAIQTSSCEAYYKLAQIYKQLGRLDDEKQALADCGAVYRMLPKYKRRQERKWAVLARLRRV</sequence>
<name>A0ABY5S4G1_9BACL</name>
<dbReference type="Pfam" id="PF13181">
    <property type="entry name" value="TPR_8"/>
    <property type="match status" value="1"/>
</dbReference>
<protein>
    <recommendedName>
        <fullName evidence="4">Tetratricopeptide repeat protein</fullName>
    </recommendedName>
</protein>
<evidence type="ECO:0000313" key="2">
    <source>
        <dbReference type="EMBL" id="UVI28594.1"/>
    </source>
</evidence>
<keyword evidence="1" id="KW-0472">Membrane</keyword>
<evidence type="ECO:0008006" key="4">
    <source>
        <dbReference type="Google" id="ProtNLM"/>
    </source>
</evidence>
<dbReference type="Proteomes" id="UP001057877">
    <property type="component" value="Chromosome"/>
</dbReference>
<dbReference type="Gene3D" id="1.25.40.10">
    <property type="entry name" value="Tetratricopeptide repeat domain"/>
    <property type="match status" value="2"/>
</dbReference>
<dbReference type="InterPro" id="IPR019734">
    <property type="entry name" value="TPR_rpt"/>
</dbReference>
<dbReference type="InterPro" id="IPR011990">
    <property type="entry name" value="TPR-like_helical_dom_sf"/>
</dbReference>
<keyword evidence="1" id="KW-1133">Transmembrane helix</keyword>
<proteinExistence type="predicted"/>